<feature type="compositionally biased region" description="Low complexity" evidence="1">
    <location>
        <begin position="64"/>
        <end position="111"/>
    </location>
</feature>
<dbReference type="Pfam" id="PF00314">
    <property type="entry name" value="Thaumatin"/>
    <property type="match status" value="1"/>
</dbReference>
<feature type="region of interest" description="Disordered" evidence="1">
    <location>
        <begin position="39"/>
        <end position="123"/>
    </location>
</feature>
<dbReference type="Proteomes" id="UP000000851">
    <property type="component" value="Chromosome"/>
</dbReference>
<proteinExistence type="predicted"/>
<dbReference type="EMBL" id="CP001700">
    <property type="protein sequence ID" value="ACU71448.1"/>
    <property type="molecule type" value="Genomic_DNA"/>
</dbReference>
<evidence type="ECO:0000256" key="1">
    <source>
        <dbReference type="SAM" id="MobiDB-lite"/>
    </source>
</evidence>
<keyword evidence="3" id="KW-1185">Reference proteome</keyword>
<dbReference type="Gene3D" id="2.60.110.10">
    <property type="entry name" value="Thaumatin"/>
    <property type="match status" value="1"/>
</dbReference>
<dbReference type="SUPFAM" id="SSF49870">
    <property type="entry name" value="Osmotin, thaumatin-like protein"/>
    <property type="match status" value="1"/>
</dbReference>
<name>C7PXJ5_CATAD</name>
<sequence precursor="true">MTGHRSGRRAYRPIVAGGLAAAAALALVLWIAGFGSGRSGGGADQAANSTTQLSTSGPASSAQSLPTPSSFATSATTSTRPPPASTTASTPTTSKSKSASTSTTVGASAAKPTTTNPASVTRPAGGHLITVVNADNQTIWAATNPNAQHPIPLTGWRLDPGQSVTFAVPAGWGGRVWGRTGCSFSASGAGHCLSGDCGGVFQCKGAGAPPATLAELTLDSFDGLDFYDVSLVDGSNLPMYINTSHRVGTDPVSQNGCYQGACTKPIVCPGPMQVKAAGQVVACTTPCAAFGGDAYCCRGQWAGRENCDPAKWPVDYAKLVYKDAEPYAYSYAFDDSATMSCKGDCDYRIVFGTSSSK</sequence>
<dbReference type="InterPro" id="IPR037176">
    <property type="entry name" value="Osmotin/thaumatin-like_sf"/>
</dbReference>
<evidence type="ECO:0000313" key="2">
    <source>
        <dbReference type="EMBL" id="ACU71448.1"/>
    </source>
</evidence>
<dbReference type="RefSeq" id="WP_012786741.1">
    <property type="nucleotide sequence ID" value="NC_013131.1"/>
</dbReference>
<dbReference type="HOGENOM" id="CLU_775427_0_0_11"/>
<dbReference type="AlphaFoldDB" id="C7PXJ5"/>
<dbReference type="FunFam" id="2.60.110.10:FF:000004">
    <property type="entry name" value="THAUMATIN-LIKE PROTEIN 1"/>
    <property type="match status" value="1"/>
</dbReference>
<protein>
    <submittedName>
        <fullName evidence="2">Thaumatin pathogenesis-related protein</fullName>
    </submittedName>
</protein>
<dbReference type="PANTHER" id="PTHR31048">
    <property type="entry name" value="OS03G0233200 PROTEIN"/>
    <property type="match status" value="1"/>
</dbReference>
<dbReference type="InterPro" id="IPR001938">
    <property type="entry name" value="Thaumatin"/>
</dbReference>
<gene>
    <name evidence="2" type="ordered locus">Caci_2530</name>
</gene>
<feature type="compositionally biased region" description="Polar residues" evidence="1">
    <location>
        <begin position="46"/>
        <end position="63"/>
    </location>
</feature>
<organism evidence="2 3">
    <name type="scientific">Catenulispora acidiphila (strain DSM 44928 / JCM 14897 / NBRC 102108 / NRRL B-24433 / ID139908)</name>
    <dbReference type="NCBI Taxonomy" id="479433"/>
    <lineage>
        <taxon>Bacteria</taxon>
        <taxon>Bacillati</taxon>
        <taxon>Actinomycetota</taxon>
        <taxon>Actinomycetes</taxon>
        <taxon>Catenulisporales</taxon>
        <taxon>Catenulisporaceae</taxon>
        <taxon>Catenulispora</taxon>
    </lineage>
</organism>
<evidence type="ECO:0000313" key="3">
    <source>
        <dbReference type="Proteomes" id="UP000000851"/>
    </source>
</evidence>
<dbReference type="PRINTS" id="PR00347">
    <property type="entry name" value="THAUMATIN"/>
</dbReference>
<dbReference type="eggNOG" id="ENOG503366T">
    <property type="taxonomic scope" value="Bacteria"/>
</dbReference>
<dbReference type="PROSITE" id="PS51367">
    <property type="entry name" value="THAUMATIN_2"/>
    <property type="match status" value="1"/>
</dbReference>
<accession>C7PXJ5</accession>
<dbReference type="STRING" id="479433.Caci_2530"/>
<dbReference type="KEGG" id="cai:Caci_2530"/>
<dbReference type="InParanoid" id="C7PXJ5"/>
<dbReference type="SMART" id="SM00205">
    <property type="entry name" value="THN"/>
    <property type="match status" value="1"/>
</dbReference>
<reference evidence="2 3" key="1">
    <citation type="journal article" date="2009" name="Stand. Genomic Sci.">
        <title>Complete genome sequence of Catenulispora acidiphila type strain (ID 139908).</title>
        <authorList>
            <person name="Copeland A."/>
            <person name="Lapidus A."/>
            <person name="Glavina Del Rio T."/>
            <person name="Nolan M."/>
            <person name="Lucas S."/>
            <person name="Chen F."/>
            <person name="Tice H."/>
            <person name="Cheng J.F."/>
            <person name="Bruce D."/>
            <person name="Goodwin L."/>
            <person name="Pitluck S."/>
            <person name="Mikhailova N."/>
            <person name="Pati A."/>
            <person name="Ivanova N."/>
            <person name="Mavromatis K."/>
            <person name="Chen A."/>
            <person name="Palaniappan K."/>
            <person name="Chain P."/>
            <person name="Land M."/>
            <person name="Hauser L."/>
            <person name="Chang Y.J."/>
            <person name="Jeffries C.D."/>
            <person name="Chertkov O."/>
            <person name="Brettin T."/>
            <person name="Detter J.C."/>
            <person name="Han C."/>
            <person name="Ali Z."/>
            <person name="Tindall B.J."/>
            <person name="Goker M."/>
            <person name="Bristow J."/>
            <person name="Eisen J.A."/>
            <person name="Markowitz V."/>
            <person name="Hugenholtz P."/>
            <person name="Kyrpides N.C."/>
            <person name="Klenk H.P."/>
        </authorList>
    </citation>
    <scope>NUCLEOTIDE SEQUENCE [LARGE SCALE GENOMIC DNA]</scope>
    <source>
        <strain evidence="3">DSM 44928 / JCM 14897 / NBRC 102108 / NRRL B-24433 / ID139908</strain>
    </source>
</reference>